<reference evidence="2 3" key="1">
    <citation type="submission" date="2020-05" db="EMBL/GenBank/DDBJ databases">
        <title>Genome Sequencing of Type Strains.</title>
        <authorList>
            <person name="Lemaire J.F."/>
            <person name="Inderbitzin P."/>
            <person name="Gregorio O.A."/>
            <person name="Collins S.B."/>
            <person name="Wespe N."/>
            <person name="Knight-Connoni V."/>
        </authorList>
    </citation>
    <scope>NUCLEOTIDE SEQUENCE [LARGE SCALE GENOMIC DNA]</scope>
    <source>
        <strain evidence="2 3">LMG 21957</strain>
    </source>
</reference>
<dbReference type="EMBL" id="JABMCB010000190">
    <property type="protein sequence ID" value="NUU76947.1"/>
    <property type="molecule type" value="Genomic_DNA"/>
</dbReference>
<accession>A0A7Y6BXT8</accession>
<gene>
    <name evidence="2" type="ORF">HP552_17180</name>
</gene>
<proteinExistence type="predicted"/>
<keyword evidence="1" id="KW-0812">Transmembrane</keyword>
<organism evidence="2 3">
    <name type="scientific">Paenibacillus xylanilyticus</name>
    <dbReference type="NCBI Taxonomy" id="248903"/>
    <lineage>
        <taxon>Bacteria</taxon>
        <taxon>Bacillati</taxon>
        <taxon>Bacillota</taxon>
        <taxon>Bacilli</taxon>
        <taxon>Bacillales</taxon>
        <taxon>Paenibacillaceae</taxon>
        <taxon>Paenibacillus</taxon>
    </lineage>
</organism>
<evidence type="ECO:0000256" key="1">
    <source>
        <dbReference type="SAM" id="Phobius"/>
    </source>
</evidence>
<keyword evidence="3" id="KW-1185">Reference proteome</keyword>
<feature type="transmembrane region" description="Helical" evidence="1">
    <location>
        <begin position="12"/>
        <end position="30"/>
    </location>
</feature>
<keyword evidence="1" id="KW-1133">Transmembrane helix</keyword>
<keyword evidence="1" id="KW-0472">Membrane</keyword>
<dbReference type="RefSeq" id="WP_175396641.1">
    <property type="nucleotide sequence ID" value="NZ_JABMCB010000190.1"/>
</dbReference>
<name>A0A7Y6BXT8_9BACL</name>
<comment type="caution">
    <text evidence="2">The sequence shown here is derived from an EMBL/GenBank/DDBJ whole genome shotgun (WGS) entry which is preliminary data.</text>
</comment>
<evidence type="ECO:0000313" key="3">
    <source>
        <dbReference type="Proteomes" id="UP000526125"/>
    </source>
</evidence>
<dbReference type="AlphaFoldDB" id="A0A7Y6BXT8"/>
<evidence type="ECO:0000313" key="2">
    <source>
        <dbReference type="EMBL" id="NUU76947.1"/>
    </source>
</evidence>
<sequence>MSMTFRGGAVAMVAHLTMILLIYFLAAVAVHAMHQRHLSRPEPEGYEQILLIPSNQEQQIEGVVRALCRELFYRGKSFTLTVVADRMESETVRIIEKLMHRQGMEPSYLSSVPPDMERSTQDGYRAFRLIDLREAEH</sequence>
<dbReference type="Proteomes" id="UP000526125">
    <property type="component" value="Unassembled WGS sequence"/>
</dbReference>
<protein>
    <submittedName>
        <fullName evidence="2">Uncharacterized protein</fullName>
    </submittedName>
</protein>